<gene>
    <name evidence="1" type="ORF">SK128_013371</name>
</gene>
<feature type="non-terminal residue" evidence="1">
    <location>
        <position position="66"/>
    </location>
</feature>
<dbReference type="AlphaFoldDB" id="A0AAN8XPK1"/>
<keyword evidence="2" id="KW-1185">Reference proteome</keyword>
<proteinExistence type="predicted"/>
<dbReference type="EMBL" id="JAXCGZ010002903">
    <property type="protein sequence ID" value="KAK7083503.1"/>
    <property type="molecule type" value="Genomic_DNA"/>
</dbReference>
<reference evidence="1 2" key="1">
    <citation type="submission" date="2023-11" db="EMBL/GenBank/DDBJ databases">
        <title>Halocaridina rubra genome assembly.</title>
        <authorList>
            <person name="Smith C."/>
        </authorList>
    </citation>
    <scope>NUCLEOTIDE SEQUENCE [LARGE SCALE GENOMIC DNA]</scope>
    <source>
        <strain evidence="1">EP-1</strain>
        <tissue evidence="1">Whole</tissue>
    </source>
</reference>
<evidence type="ECO:0000313" key="1">
    <source>
        <dbReference type="EMBL" id="KAK7083503.1"/>
    </source>
</evidence>
<evidence type="ECO:0000313" key="2">
    <source>
        <dbReference type="Proteomes" id="UP001381693"/>
    </source>
</evidence>
<sequence length="66" mass="7397">MGGKGVSDPRWIEPTHLQKKKEESCMAKKNEIWEAEGAYVLTNGAGEVEDRNGLGMMSRIILETLY</sequence>
<dbReference type="Proteomes" id="UP001381693">
    <property type="component" value="Unassembled WGS sequence"/>
</dbReference>
<name>A0AAN8XPK1_HALRR</name>
<comment type="caution">
    <text evidence="1">The sequence shown here is derived from an EMBL/GenBank/DDBJ whole genome shotgun (WGS) entry which is preliminary data.</text>
</comment>
<organism evidence="1 2">
    <name type="scientific">Halocaridina rubra</name>
    <name type="common">Hawaiian red shrimp</name>
    <dbReference type="NCBI Taxonomy" id="373956"/>
    <lineage>
        <taxon>Eukaryota</taxon>
        <taxon>Metazoa</taxon>
        <taxon>Ecdysozoa</taxon>
        <taxon>Arthropoda</taxon>
        <taxon>Crustacea</taxon>
        <taxon>Multicrustacea</taxon>
        <taxon>Malacostraca</taxon>
        <taxon>Eumalacostraca</taxon>
        <taxon>Eucarida</taxon>
        <taxon>Decapoda</taxon>
        <taxon>Pleocyemata</taxon>
        <taxon>Caridea</taxon>
        <taxon>Atyoidea</taxon>
        <taxon>Atyidae</taxon>
        <taxon>Halocaridina</taxon>
    </lineage>
</organism>
<protein>
    <submittedName>
        <fullName evidence="1">Uncharacterized protein</fullName>
    </submittedName>
</protein>
<accession>A0AAN8XPK1</accession>